<dbReference type="HOGENOM" id="CLU_2859356_0_0_0"/>
<evidence type="ECO:0000313" key="3">
    <source>
        <dbReference type="Proteomes" id="UP000006898"/>
    </source>
</evidence>
<feature type="region of interest" description="Disordered" evidence="1">
    <location>
        <begin position="40"/>
        <end position="64"/>
    </location>
</feature>
<reference evidence="2 3" key="1">
    <citation type="journal article" date="2010" name="Nature">
        <title>Nitrite-driven anaerobic methane oxidation by oxygenic bacteria.</title>
        <authorList>
            <person name="Ettwig K.F."/>
            <person name="Butler M.K."/>
            <person name="Le Paslier D."/>
            <person name="Pelletier E."/>
            <person name="Mangenot S."/>
            <person name="Kuypers M.M.M."/>
            <person name="Schreiber F."/>
            <person name="Dutilh B.E."/>
            <person name="Zedelius J."/>
            <person name="de Beer D."/>
            <person name="Gloerich J."/>
            <person name="Wessels H.J.C.T."/>
            <person name="van Allen T."/>
            <person name="Luesken F."/>
            <person name="Wu M."/>
            <person name="van de Pas-Schoonen K.T."/>
            <person name="Op den Camp H.J.M."/>
            <person name="Janssen-Megens E.M."/>
            <person name="Francoijs K-J."/>
            <person name="Stunnenberg H."/>
            <person name="Weissenbach J."/>
            <person name="Jetten M.S.M."/>
            <person name="Strous M."/>
        </authorList>
    </citation>
    <scope>NUCLEOTIDE SEQUENCE [LARGE SCALE GENOMIC DNA]</scope>
</reference>
<dbReference type="Proteomes" id="UP000006898">
    <property type="component" value="Chromosome"/>
</dbReference>
<feature type="compositionally biased region" description="Polar residues" evidence="1">
    <location>
        <begin position="52"/>
        <end position="64"/>
    </location>
</feature>
<name>D5MHR6_METO1</name>
<dbReference type="EMBL" id="FP565575">
    <property type="protein sequence ID" value="CBE67199.1"/>
    <property type="molecule type" value="Genomic_DNA"/>
</dbReference>
<organism evidence="2 3">
    <name type="scientific">Methylomirabilis oxygeniifera</name>
    <dbReference type="NCBI Taxonomy" id="671143"/>
    <lineage>
        <taxon>Bacteria</taxon>
        <taxon>Candidatus Methylomirabilota</taxon>
        <taxon>Candidatus Methylomirabilia</taxon>
        <taxon>Candidatus Methylomirabilales</taxon>
        <taxon>Candidatus Methylomirabilaceae</taxon>
        <taxon>Candidatus Methylomirabilis</taxon>
    </lineage>
</organism>
<dbReference type="STRING" id="671143.DAMO_0081"/>
<dbReference type="KEGG" id="mox:DAMO_0081"/>
<protein>
    <submittedName>
        <fullName evidence="2">Uncharacterized protein</fullName>
    </submittedName>
</protein>
<proteinExistence type="predicted"/>
<evidence type="ECO:0000313" key="2">
    <source>
        <dbReference type="EMBL" id="CBE67199.1"/>
    </source>
</evidence>
<dbReference type="AlphaFoldDB" id="D5MHR6"/>
<accession>D5MHR6</accession>
<evidence type="ECO:0000256" key="1">
    <source>
        <dbReference type="SAM" id="MobiDB-lite"/>
    </source>
</evidence>
<sequence>MMAYTVRLKPRAEHDLDRLPLPVAGRVARAMITRGVSRQSGAFVQPKGRGSLTLSQPQQCMEMS</sequence>
<gene>
    <name evidence="2" type="ORF">DAMO_0081</name>
</gene>